<dbReference type="SUPFAM" id="SSF48403">
    <property type="entry name" value="Ankyrin repeat"/>
    <property type="match status" value="2"/>
</dbReference>
<dbReference type="RefSeq" id="WP_043873112.1">
    <property type="nucleotide sequence ID" value="NZ_CCVW01000001.1"/>
</dbReference>
<reference evidence="4 5" key="1">
    <citation type="submission" date="2014-06" db="EMBL/GenBank/DDBJ databases">
        <authorList>
            <person name="Urmite Genomes Urmite Genomes"/>
        </authorList>
    </citation>
    <scope>NUCLEOTIDE SEQUENCE [LARGE SCALE GENOMIC DNA]</scope>
</reference>
<dbReference type="GO" id="GO:0085020">
    <property type="term" value="P:protein K6-linked ubiquitination"/>
    <property type="evidence" value="ECO:0007669"/>
    <property type="project" value="TreeGrafter"/>
</dbReference>
<evidence type="ECO:0000256" key="3">
    <source>
        <dbReference type="PROSITE-ProRule" id="PRU00023"/>
    </source>
</evidence>
<dbReference type="PROSITE" id="PS50297">
    <property type="entry name" value="ANK_REP_REGION"/>
    <property type="match status" value="4"/>
</dbReference>
<feature type="repeat" description="ANK" evidence="3">
    <location>
        <begin position="664"/>
        <end position="696"/>
    </location>
</feature>
<dbReference type="PANTHER" id="PTHR24171">
    <property type="entry name" value="ANKYRIN REPEAT DOMAIN-CONTAINING PROTEIN 39-RELATED"/>
    <property type="match status" value="1"/>
</dbReference>
<dbReference type="Pfam" id="PF12796">
    <property type="entry name" value="Ank_2"/>
    <property type="match status" value="3"/>
</dbReference>
<dbReference type="AlphaFoldDB" id="A0A078KXZ8"/>
<dbReference type="InterPro" id="IPR002110">
    <property type="entry name" value="Ankyrin_rpt"/>
</dbReference>
<feature type="repeat" description="ANK" evidence="3">
    <location>
        <begin position="256"/>
        <end position="289"/>
    </location>
</feature>
<accession>A0A078KXZ8</accession>
<dbReference type="PROSITE" id="PS50088">
    <property type="entry name" value="ANK_REPEAT"/>
    <property type="match status" value="5"/>
</dbReference>
<name>A0A078KXZ8_9GAMM</name>
<proteinExistence type="predicted"/>
<keyword evidence="1" id="KW-0677">Repeat</keyword>
<protein>
    <submittedName>
        <fullName evidence="4">Ankyrin repeat protein</fullName>
    </submittedName>
</protein>
<keyword evidence="5" id="KW-1185">Reference proteome</keyword>
<gene>
    <name evidence="4" type="ORF">BN59_00887</name>
</gene>
<dbReference type="PANTHER" id="PTHR24171:SF8">
    <property type="entry name" value="BRCA1-ASSOCIATED RING DOMAIN PROTEIN 1"/>
    <property type="match status" value="1"/>
</dbReference>
<dbReference type="EMBL" id="CCSB01000001">
    <property type="protein sequence ID" value="CDZ76613.1"/>
    <property type="molecule type" value="Genomic_DNA"/>
</dbReference>
<dbReference type="eggNOG" id="COG0666">
    <property type="taxonomic scope" value="Bacteria"/>
</dbReference>
<dbReference type="GO" id="GO:0004842">
    <property type="term" value="F:ubiquitin-protein transferase activity"/>
    <property type="evidence" value="ECO:0007669"/>
    <property type="project" value="TreeGrafter"/>
</dbReference>
<evidence type="ECO:0000313" key="4">
    <source>
        <dbReference type="EMBL" id="CDZ76613.1"/>
    </source>
</evidence>
<sequence length="1087" mass="121662">MPGELSTSSSSSRSSLIDWQMLVQRHLPFFYNPSMRATNEQWEGFYQSHLIEIFGAFYSPSVLGSVEPLQLPLLLSEPEQKRFLHKLMLRLMELSNFDTQPLDLAILLHHRLSDSFAKALYDHAIKHVTGLSPLHWALICRQPITAEMATKINSRCARPPLHLAACFNDPELISSLVGLGANINLANYQGLTACYLAAEGGQTAAVERIVQIDGFAVHQKSFSGETPLWVAAKNDRLAIVELLLQAGAEANQANIFGITPLFTAVERGHIAIVKRLLLQEGIAVNRTGNQPNTLLQLAADNNHIEIIKLLIAHGASDGMVVLKKAIEEGNTKVIDALFASGLYISPQNSPSWLQQELFKRLKRNRQGGTYLMPIGYDSQGKCLLRDALEGNSEALSYFDSNYQKDSQALMVWFKNAGKNAAFFHLALKLVTARLAKETGCSEFFELERALISGHIDDLASQFSYKMFQRWLSALTTAPEMVNFSERFLMLTKEFQERHIAEFMPVLEEASEPGPTSETLSASASSSCNWQELMQSHLPSFYKPSEQRSNEQWQKFYQHSLKRLFKGFYPRTKKLWLDFFSMDAQQAPPSLESVQEELILELKSLWRDSALNLATFLHHRLPENLAKALYDYALTQESDLSPLHWALIFNQPIRVEMATGMKSLNNPPLLHLATVLNNPSLIDNLLKLGAEVNITSFQNQETSCFIAARHGRVAMLERLLQIEGIDINQANFHGLTPLDVAVRFGHLAGVDRLLQEKEIALNAAGTALGISPHCIAYEGRSAVVERLLQEGVNVQQVNSAFSAAVKNKLHSTINVLLRYGTKVGMEVLEDSVRKANTKRVDALFTSGLYISSRNTPPWLENELRKRIGKNTAFRENSLQERALSVLEETLFDESQIPSQIKGLVKNAVMPIGYTPKGRCIVPEAAAGQLQALAYFEAGIQKNPKVYAAWFRDAGQDREVFQLALNLLTARSLLIEFNAEERDALYSGRISDLEVLYSKYPYEVLRKGLNTLIAAPEMINYRESCLRLANSFNEKRITELELCQPQSQDRVVETGASSSRFFKPLRPGDRMVSAAQSSNLATAFLPHPL</sequence>
<feature type="repeat" description="ANK" evidence="3">
    <location>
        <begin position="223"/>
        <end position="255"/>
    </location>
</feature>
<dbReference type="InterPro" id="IPR036770">
    <property type="entry name" value="Ankyrin_rpt-contain_sf"/>
</dbReference>
<organism evidence="4 5">
    <name type="scientific">Legionella massiliensis</name>
    <dbReference type="NCBI Taxonomy" id="1034943"/>
    <lineage>
        <taxon>Bacteria</taxon>
        <taxon>Pseudomonadati</taxon>
        <taxon>Pseudomonadota</taxon>
        <taxon>Gammaproteobacteria</taxon>
        <taxon>Legionellales</taxon>
        <taxon>Legionellaceae</taxon>
        <taxon>Legionella</taxon>
    </lineage>
</organism>
<feature type="repeat" description="ANK" evidence="3">
    <location>
        <begin position="156"/>
        <end position="188"/>
    </location>
</feature>
<keyword evidence="2 3" id="KW-0040">ANK repeat</keyword>
<dbReference type="SMART" id="SM00248">
    <property type="entry name" value="ANK"/>
    <property type="match status" value="9"/>
</dbReference>
<feature type="repeat" description="ANK" evidence="3">
    <location>
        <begin position="290"/>
        <end position="316"/>
    </location>
</feature>
<evidence type="ECO:0000256" key="1">
    <source>
        <dbReference type="ARBA" id="ARBA00022737"/>
    </source>
</evidence>
<dbReference type="STRING" id="1034943.BN59_00887"/>
<dbReference type="OrthoDB" id="5652173at2"/>
<evidence type="ECO:0000313" key="5">
    <source>
        <dbReference type="Proteomes" id="UP000044071"/>
    </source>
</evidence>
<dbReference type="Proteomes" id="UP000044071">
    <property type="component" value="Unassembled WGS sequence"/>
</dbReference>
<dbReference type="Gene3D" id="1.25.40.20">
    <property type="entry name" value="Ankyrin repeat-containing domain"/>
    <property type="match status" value="2"/>
</dbReference>
<evidence type="ECO:0000256" key="2">
    <source>
        <dbReference type="ARBA" id="ARBA00023043"/>
    </source>
</evidence>